<protein>
    <recommendedName>
        <fullName evidence="4">Oxidoreductase</fullName>
    </recommendedName>
</protein>
<evidence type="ECO:0008006" key="4">
    <source>
        <dbReference type="Google" id="ProtNLM"/>
    </source>
</evidence>
<keyword evidence="3" id="KW-1185">Reference proteome</keyword>
<dbReference type="Proteomes" id="UP000679992">
    <property type="component" value="Unassembled WGS sequence"/>
</dbReference>
<reference evidence="2 3" key="1">
    <citation type="submission" date="2021-03" db="EMBL/GenBank/DDBJ databases">
        <title>Antimicrobial resistance genes in bacteria isolated from Japanese honey, and their potential for conferring macrolide and lincosamide resistance in the American foulbrood pathogen Paenibacillus larvae.</title>
        <authorList>
            <person name="Okamoto M."/>
            <person name="Kumagai M."/>
            <person name="Kanamori H."/>
            <person name="Takamatsu D."/>
        </authorList>
    </citation>
    <scope>NUCLEOTIDE SEQUENCE [LARGE SCALE GENOMIC DNA]</scope>
    <source>
        <strain evidence="2 3">J42TS3</strain>
    </source>
</reference>
<organism evidence="2 3">
    <name type="scientific">Paenibacillus vini</name>
    <dbReference type="NCBI Taxonomy" id="1476024"/>
    <lineage>
        <taxon>Bacteria</taxon>
        <taxon>Bacillati</taxon>
        <taxon>Bacillota</taxon>
        <taxon>Bacilli</taxon>
        <taxon>Bacillales</taxon>
        <taxon>Paenibacillaceae</taxon>
        <taxon>Paenibacillus</taxon>
    </lineage>
</organism>
<evidence type="ECO:0000313" key="2">
    <source>
        <dbReference type="EMBL" id="GIP52179.1"/>
    </source>
</evidence>
<evidence type="ECO:0000313" key="3">
    <source>
        <dbReference type="Proteomes" id="UP000679992"/>
    </source>
</evidence>
<evidence type="ECO:0000256" key="1">
    <source>
        <dbReference type="SAM" id="Phobius"/>
    </source>
</evidence>
<keyword evidence="1" id="KW-0812">Transmembrane</keyword>
<name>A0ABQ4M871_9BACL</name>
<comment type="caution">
    <text evidence="2">The sequence shown here is derived from an EMBL/GenBank/DDBJ whole genome shotgun (WGS) entry which is preliminary data.</text>
</comment>
<keyword evidence="1" id="KW-0472">Membrane</keyword>
<gene>
    <name evidence="2" type="ORF">J42TS3_12140</name>
</gene>
<dbReference type="EMBL" id="BOSL01000003">
    <property type="protein sequence ID" value="GIP52179.1"/>
    <property type="molecule type" value="Genomic_DNA"/>
</dbReference>
<sequence>MKKRFGLWAWTSCILLVCLLASLYYNFKGLPYKKAQDQSYSAMINQSFGNGLKNALTETDLVIESLRDRASDASVMQRLGILSANLKTVETAFISMDPAFAAQGSSTYLMYNVMTDYYNFVQQDVAEEINNHTLDKDEGRNKIMRAMEMMREDLTELHRQFPEDEVIMWRPARMEAEWRETVRNIVLRKDQLDLYERLKIKYGFDANDNAS</sequence>
<proteinExistence type="predicted"/>
<keyword evidence="1" id="KW-1133">Transmembrane helix</keyword>
<dbReference type="RefSeq" id="WP_213654100.1">
    <property type="nucleotide sequence ID" value="NZ_BOSL01000003.1"/>
</dbReference>
<feature type="transmembrane region" description="Helical" evidence="1">
    <location>
        <begin position="7"/>
        <end position="27"/>
    </location>
</feature>
<accession>A0ABQ4M871</accession>